<protein>
    <submittedName>
        <fullName evidence="1">Uncharacterized protein</fullName>
    </submittedName>
</protein>
<dbReference type="AlphaFoldDB" id="X1GHT2"/>
<reference evidence="1" key="1">
    <citation type="journal article" date="2014" name="Front. Microbiol.">
        <title>High frequency of phylogenetically diverse reductive dehalogenase-homologous genes in deep subseafloor sedimentary metagenomes.</title>
        <authorList>
            <person name="Kawai M."/>
            <person name="Futagami T."/>
            <person name="Toyoda A."/>
            <person name="Takaki Y."/>
            <person name="Nishi S."/>
            <person name="Hori S."/>
            <person name="Arai W."/>
            <person name="Tsubouchi T."/>
            <person name="Morono Y."/>
            <person name="Uchiyama I."/>
            <person name="Ito T."/>
            <person name="Fujiyama A."/>
            <person name="Inagaki F."/>
            <person name="Takami H."/>
        </authorList>
    </citation>
    <scope>NUCLEOTIDE SEQUENCE</scope>
    <source>
        <strain evidence="1">Expedition CK06-06</strain>
    </source>
</reference>
<evidence type="ECO:0000313" key="1">
    <source>
        <dbReference type="EMBL" id="GAH56752.1"/>
    </source>
</evidence>
<name>X1GHT2_9ZZZZ</name>
<sequence length="97" mass="11671">RKGVFCDIGRINHPKYKSKSTYRGISEIEKQENKFFFTARKRFYSQWDCLVPGKYQIQISVYSKNAEKITKWFKISWSGKWKDTEEEMFGEIEISLK</sequence>
<feature type="non-terminal residue" evidence="1">
    <location>
        <position position="1"/>
    </location>
</feature>
<proteinExistence type="predicted"/>
<gene>
    <name evidence="1" type="ORF">S03H2_32549</name>
</gene>
<accession>X1GHT2</accession>
<dbReference type="EMBL" id="BARU01019778">
    <property type="protein sequence ID" value="GAH56752.1"/>
    <property type="molecule type" value="Genomic_DNA"/>
</dbReference>
<organism evidence="1">
    <name type="scientific">marine sediment metagenome</name>
    <dbReference type="NCBI Taxonomy" id="412755"/>
    <lineage>
        <taxon>unclassified sequences</taxon>
        <taxon>metagenomes</taxon>
        <taxon>ecological metagenomes</taxon>
    </lineage>
</organism>
<comment type="caution">
    <text evidence="1">The sequence shown here is derived from an EMBL/GenBank/DDBJ whole genome shotgun (WGS) entry which is preliminary data.</text>
</comment>